<accession>A0A2S7KTB2</accession>
<keyword evidence="3" id="KW-1185">Reference proteome</keyword>
<dbReference type="Pfam" id="PF24307">
    <property type="entry name" value="DUF7486"/>
    <property type="match status" value="1"/>
</dbReference>
<sequence length="178" mass="19729">MAQVLDQDREKLDKPETATPVEIYWNVKAYSPTWGLLRVKAIDKDGNIHDVKAIQDSDDTSLLNVKALVDGQRLPIKLIVKKNDKLYPVKAISQDGTILDIKALTDDGEIIDVKGFSRSGNVIHIRAITAQPIMYRVIAVAPDGTVNRVKGIKMMDQEVETVINGVEVFAHVKALTQN</sequence>
<gene>
    <name evidence="2" type="ORF">BST85_13880</name>
</gene>
<name>A0A2S7KTB2_9FLAO</name>
<protein>
    <recommendedName>
        <fullName evidence="1">DUF7486 domain-containing protein</fullName>
    </recommendedName>
</protein>
<evidence type="ECO:0000313" key="3">
    <source>
        <dbReference type="Proteomes" id="UP000239800"/>
    </source>
</evidence>
<feature type="domain" description="DUF7486" evidence="1">
    <location>
        <begin position="22"/>
        <end position="175"/>
    </location>
</feature>
<reference evidence="2 3" key="1">
    <citation type="submission" date="2016-11" db="EMBL/GenBank/DDBJ databases">
        <title>Trade-off between light-utilization and light-protection in marine flavobacteria.</title>
        <authorList>
            <person name="Kumagai Y."/>
        </authorList>
    </citation>
    <scope>NUCLEOTIDE SEQUENCE [LARGE SCALE GENOMIC DNA]</scope>
    <source>
        <strain evidence="2 3">NBRC 107741</strain>
    </source>
</reference>
<dbReference type="InterPro" id="IPR055909">
    <property type="entry name" value="DUF7486"/>
</dbReference>
<evidence type="ECO:0000259" key="1">
    <source>
        <dbReference type="Pfam" id="PF24307"/>
    </source>
</evidence>
<proteinExistence type="predicted"/>
<organism evidence="2 3">
    <name type="scientific">Aureitalea marina</name>
    <dbReference type="NCBI Taxonomy" id="930804"/>
    <lineage>
        <taxon>Bacteria</taxon>
        <taxon>Pseudomonadati</taxon>
        <taxon>Bacteroidota</taxon>
        <taxon>Flavobacteriia</taxon>
        <taxon>Flavobacteriales</taxon>
        <taxon>Flavobacteriaceae</taxon>
        <taxon>Aureitalea</taxon>
    </lineage>
</organism>
<dbReference type="Proteomes" id="UP000239800">
    <property type="component" value="Unassembled WGS sequence"/>
</dbReference>
<evidence type="ECO:0000313" key="2">
    <source>
        <dbReference type="EMBL" id="PQB05865.1"/>
    </source>
</evidence>
<comment type="caution">
    <text evidence="2">The sequence shown here is derived from an EMBL/GenBank/DDBJ whole genome shotgun (WGS) entry which is preliminary data.</text>
</comment>
<dbReference type="AlphaFoldDB" id="A0A2S7KTB2"/>
<dbReference type="EMBL" id="MQUB01000001">
    <property type="protein sequence ID" value="PQB05865.1"/>
    <property type="molecule type" value="Genomic_DNA"/>
</dbReference>